<name>A0A836BZH1_9CHLO</name>
<feature type="domain" description="Pherophorin" evidence="1">
    <location>
        <begin position="3"/>
        <end position="87"/>
    </location>
</feature>
<dbReference type="InterPro" id="IPR024616">
    <property type="entry name" value="Pherophorin"/>
</dbReference>
<dbReference type="Pfam" id="PF12499">
    <property type="entry name" value="DUF3707"/>
    <property type="match status" value="1"/>
</dbReference>
<dbReference type="AlphaFoldDB" id="A0A836BZH1"/>
<evidence type="ECO:0000313" key="3">
    <source>
        <dbReference type="Proteomes" id="UP000612055"/>
    </source>
</evidence>
<proteinExistence type="predicted"/>
<comment type="caution">
    <text evidence="2">The sequence shown here is derived from an EMBL/GenBank/DDBJ whole genome shotgun (WGS) entry which is preliminary data.</text>
</comment>
<dbReference type="Proteomes" id="UP000612055">
    <property type="component" value="Unassembled WGS sequence"/>
</dbReference>
<gene>
    <name evidence="2" type="ORF">HYH03_007029</name>
</gene>
<reference evidence="2" key="1">
    <citation type="journal article" date="2020" name="bioRxiv">
        <title>Comparative genomics of Chlamydomonas.</title>
        <authorList>
            <person name="Craig R.J."/>
            <person name="Hasan A.R."/>
            <person name="Ness R.W."/>
            <person name="Keightley P.D."/>
        </authorList>
    </citation>
    <scope>NUCLEOTIDE SEQUENCE</scope>
    <source>
        <strain evidence="2">CCAP 11/70</strain>
    </source>
</reference>
<accession>A0A836BZH1</accession>
<organism evidence="2 3">
    <name type="scientific">Edaphochlamys debaryana</name>
    <dbReference type="NCBI Taxonomy" id="47281"/>
    <lineage>
        <taxon>Eukaryota</taxon>
        <taxon>Viridiplantae</taxon>
        <taxon>Chlorophyta</taxon>
        <taxon>core chlorophytes</taxon>
        <taxon>Chlorophyceae</taxon>
        <taxon>CS clade</taxon>
        <taxon>Chlamydomonadales</taxon>
        <taxon>Chlamydomonadales incertae sedis</taxon>
        <taxon>Edaphochlamys</taxon>
    </lineage>
</organism>
<keyword evidence="3" id="KW-1185">Reference proteome</keyword>
<dbReference type="EMBL" id="JAEHOE010000028">
    <property type="protein sequence ID" value="KAG2494786.1"/>
    <property type="molecule type" value="Genomic_DNA"/>
</dbReference>
<protein>
    <recommendedName>
        <fullName evidence="1">Pherophorin domain-containing protein</fullName>
    </recommendedName>
</protein>
<dbReference type="OrthoDB" id="550745at2759"/>
<sequence>MRSVDKLSFATTPECQKVNIARITWNNARFIAWDTYEHIRRNGEKGWELKLYGLNSNLERLPGSKICIFTVRECKTIFQLCHGPVCILATVVPPLDASVPWALPEENCEKAGEDLAKVITDALAAQGTAPVSDFTTACGDELMTVCGSLASEEDGAIIEPAVAAAGPNILQTLAGGCEDLSTICIVATAIPPLDASNPWVLPEADCEQAGDDLAMALTNALSAAGTVPAESFFFVCGDTELTVCGSLASEEDSPVIEAEVETIGPSILQTLSGGCADSATGGYTFTLATQADCYIAEEAVFACELVEGP</sequence>
<evidence type="ECO:0000313" key="2">
    <source>
        <dbReference type="EMBL" id="KAG2494786.1"/>
    </source>
</evidence>
<evidence type="ECO:0000259" key="1">
    <source>
        <dbReference type="Pfam" id="PF12499"/>
    </source>
</evidence>